<feature type="compositionally biased region" description="Basic residues" evidence="2">
    <location>
        <begin position="7"/>
        <end position="22"/>
    </location>
</feature>
<dbReference type="InterPro" id="IPR040383">
    <property type="entry name" value="HAKAI/CBLL2"/>
</dbReference>
<feature type="region of interest" description="Disordered" evidence="2">
    <location>
        <begin position="203"/>
        <end position="277"/>
    </location>
</feature>
<dbReference type="InterPro" id="IPR041042">
    <property type="entry name" value="Znf_Hakai"/>
</dbReference>
<organism evidence="4">
    <name type="scientific">Darwinula stevensoni</name>
    <dbReference type="NCBI Taxonomy" id="69355"/>
    <lineage>
        <taxon>Eukaryota</taxon>
        <taxon>Metazoa</taxon>
        <taxon>Ecdysozoa</taxon>
        <taxon>Arthropoda</taxon>
        <taxon>Crustacea</taxon>
        <taxon>Oligostraca</taxon>
        <taxon>Ostracoda</taxon>
        <taxon>Podocopa</taxon>
        <taxon>Podocopida</taxon>
        <taxon>Darwinulocopina</taxon>
        <taxon>Darwinuloidea</taxon>
        <taxon>Darwinulidae</taxon>
        <taxon>Darwinula</taxon>
    </lineage>
</organism>
<dbReference type="Proteomes" id="UP000677054">
    <property type="component" value="Unassembled WGS sequence"/>
</dbReference>
<evidence type="ECO:0000256" key="2">
    <source>
        <dbReference type="SAM" id="MobiDB-lite"/>
    </source>
</evidence>
<dbReference type="OrthoDB" id="547746at2759"/>
<dbReference type="GO" id="GO:0016567">
    <property type="term" value="P:protein ubiquitination"/>
    <property type="evidence" value="ECO:0007669"/>
    <property type="project" value="InterPro"/>
</dbReference>
<reference evidence="4" key="1">
    <citation type="submission" date="2020-11" db="EMBL/GenBank/DDBJ databases">
        <authorList>
            <person name="Tran Van P."/>
        </authorList>
    </citation>
    <scope>NUCLEOTIDE SEQUENCE</scope>
</reference>
<feature type="compositionally biased region" description="Pro residues" evidence="2">
    <location>
        <begin position="335"/>
        <end position="350"/>
    </location>
</feature>
<dbReference type="GO" id="GO:0030155">
    <property type="term" value="P:regulation of cell adhesion"/>
    <property type="evidence" value="ECO:0007669"/>
    <property type="project" value="TreeGrafter"/>
</dbReference>
<dbReference type="EMBL" id="CAJPEV010001607">
    <property type="protein sequence ID" value="CAG0893494.1"/>
    <property type="molecule type" value="Genomic_DNA"/>
</dbReference>
<feature type="compositionally biased region" description="Acidic residues" evidence="2">
    <location>
        <begin position="37"/>
        <end position="56"/>
    </location>
</feature>
<name>A0A7R8XIJ8_9CRUS</name>
<dbReference type="AlphaFoldDB" id="A0A7R8XIJ8"/>
<proteinExistence type="predicted"/>
<dbReference type="GO" id="GO:0061630">
    <property type="term" value="F:ubiquitin protein ligase activity"/>
    <property type="evidence" value="ECO:0007669"/>
    <property type="project" value="InterPro"/>
</dbReference>
<feature type="compositionally biased region" description="Low complexity" evidence="2">
    <location>
        <begin position="325"/>
        <end position="334"/>
    </location>
</feature>
<feature type="compositionally biased region" description="Polar residues" evidence="2">
    <location>
        <begin position="364"/>
        <end position="381"/>
    </location>
</feature>
<feature type="region of interest" description="Disordered" evidence="2">
    <location>
        <begin position="325"/>
        <end position="381"/>
    </location>
</feature>
<dbReference type="Pfam" id="PF18408">
    <property type="entry name" value="zf_Hakai"/>
    <property type="match status" value="1"/>
</dbReference>
<feature type="domain" description="Hakai C2H2 zinc finger" evidence="3">
    <location>
        <begin position="169"/>
        <end position="206"/>
    </location>
</feature>
<evidence type="ECO:0000256" key="1">
    <source>
        <dbReference type="ARBA" id="ARBA00041081"/>
    </source>
</evidence>
<dbReference type="Gene3D" id="3.30.40.10">
    <property type="entry name" value="Zinc/RING finger domain, C3HC4 (zinc finger)"/>
    <property type="match status" value="1"/>
</dbReference>
<feature type="compositionally biased region" description="Low complexity" evidence="2">
    <location>
        <begin position="235"/>
        <end position="249"/>
    </location>
</feature>
<evidence type="ECO:0000313" key="5">
    <source>
        <dbReference type="Proteomes" id="UP000677054"/>
    </source>
</evidence>
<protein>
    <recommendedName>
        <fullName evidence="1">E3 ubiquitin-protein ligase Hakai</fullName>
    </recommendedName>
</protein>
<keyword evidence="5" id="KW-1185">Reference proteome</keyword>
<evidence type="ECO:0000313" key="4">
    <source>
        <dbReference type="EMBL" id="CAD7247849.1"/>
    </source>
</evidence>
<sequence>MEEARSRGRGRPRGRGRGRTKSKSGGSRNVRRKVKDEEDLYEVGDDEQLQQEEPQEANEGSIIEMDDVLLEEVASFSMLDRGKITEAMKALSWDHRINLIGEKVLNPMIHCCGKCFRPILIYGRMASCFQSFLLIPCKHVFCLACSQKEKHFCGRCKEKVDRIEHAGLGSIYMCTHGGTRYGTSGCRRTYMSPRDLQAHFNHRHVRSNRDPSTSTSRPPPQPSSLSKTESKPSPADMTSAAAAAVTATAPRMDPRNAPPPTAYHHPMHHYPSPQQPSPIPVLTSRTSNLITVPIQDSTPVQDVTTYHHPYSKPTPVPPAPYPQYTLAPSTYAPTQYPPPPPSMSYPPPPHGTYSTPPMWPPPTQAQHLVQPPRTSTHSQYY</sequence>
<dbReference type="EMBL" id="LR901124">
    <property type="protein sequence ID" value="CAD7247849.1"/>
    <property type="molecule type" value="Genomic_DNA"/>
</dbReference>
<dbReference type="Gene3D" id="6.10.140.2210">
    <property type="match status" value="1"/>
</dbReference>
<accession>A0A7R8XIJ8</accession>
<gene>
    <name evidence="4" type="ORF">DSTB1V02_LOCUS7674</name>
</gene>
<dbReference type="PANTHER" id="PTHR13480">
    <property type="entry name" value="E3 UBIQUITIN-PROTEIN LIGASE HAKAI-RELATED"/>
    <property type="match status" value="1"/>
</dbReference>
<feature type="region of interest" description="Disordered" evidence="2">
    <location>
        <begin position="1"/>
        <end position="61"/>
    </location>
</feature>
<dbReference type="PANTHER" id="PTHR13480:SF0">
    <property type="entry name" value="E3 UBIQUITIN-PROTEIN LIGASE HAKAI"/>
    <property type="match status" value="1"/>
</dbReference>
<dbReference type="InterPro" id="IPR013083">
    <property type="entry name" value="Znf_RING/FYVE/PHD"/>
</dbReference>
<evidence type="ECO:0000259" key="3">
    <source>
        <dbReference type="Pfam" id="PF18408"/>
    </source>
</evidence>